<dbReference type="OrthoDB" id="9801697at2"/>
<dbReference type="Proteomes" id="UP000306241">
    <property type="component" value="Chromosome"/>
</dbReference>
<reference evidence="4 5" key="1">
    <citation type="submission" date="2019-05" db="EMBL/GenBank/DDBJ databases">
        <authorList>
            <consortium name="Pathogen Informatics"/>
        </authorList>
    </citation>
    <scope>NUCLEOTIDE SEQUENCE [LARGE SCALE GENOMIC DNA]</scope>
    <source>
        <strain evidence="4 5">NCTC10924</strain>
    </source>
</reference>
<dbReference type="GO" id="GO:0008870">
    <property type="term" value="F:galactoside O-acetyltransferase activity"/>
    <property type="evidence" value="ECO:0007669"/>
    <property type="project" value="UniProtKB-EC"/>
</dbReference>
<dbReference type="PANTHER" id="PTHR23416">
    <property type="entry name" value="SIALIC ACID SYNTHASE-RELATED"/>
    <property type="match status" value="1"/>
</dbReference>
<keyword evidence="3" id="KW-1133">Transmembrane helix</keyword>
<dbReference type="Pfam" id="PF00132">
    <property type="entry name" value="Hexapep"/>
    <property type="match status" value="1"/>
</dbReference>
<feature type="transmembrane region" description="Helical" evidence="3">
    <location>
        <begin position="12"/>
        <end position="32"/>
    </location>
</feature>
<keyword evidence="3" id="KW-0472">Membrane</keyword>
<dbReference type="PROSITE" id="PS00101">
    <property type="entry name" value="HEXAPEP_TRANSFERASES"/>
    <property type="match status" value="1"/>
</dbReference>
<dbReference type="Gene3D" id="2.160.10.10">
    <property type="entry name" value="Hexapeptide repeat proteins"/>
    <property type="match status" value="1"/>
</dbReference>
<dbReference type="RefSeq" id="WP_093958792.1">
    <property type="nucleotide sequence ID" value="NZ_FZQN01000001.1"/>
</dbReference>
<evidence type="ECO:0000256" key="2">
    <source>
        <dbReference type="ARBA" id="ARBA00022737"/>
    </source>
</evidence>
<dbReference type="CDD" id="cd04647">
    <property type="entry name" value="LbH_MAT_like"/>
    <property type="match status" value="1"/>
</dbReference>
<dbReference type="PANTHER" id="PTHR23416:SF78">
    <property type="entry name" value="LIPOPOLYSACCHARIDE BIOSYNTHESIS O-ACETYL TRANSFERASE WBBJ-RELATED"/>
    <property type="match status" value="1"/>
</dbReference>
<dbReference type="EC" id="2.3.1.18" evidence="4"/>
<dbReference type="InterPro" id="IPR051159">
    <property type="entry name" value="Hexapeptide_acetyltransf"/>
</dbReference>
<organism evidence="4 5">
    <name type="scientific">Streptococcus porcinus</name>
    <dbReference type="NCBI Taxonomy" id="1340"/>
    <lineage>
        <taxon>Bacteria</taxon>
        <taxon>Bacillati</taxon>
        <taxon>Bacillota</taxon>
        <taxon>Bacilli</taxon>
        <taxon>Lactobacillales</taxon>
        <taxon>Streptococcaceae</taxon>
        <taxon>Streptococcus</taxon>
    </lineage>
</organism>
<protein>
    <submittedName>
        <fullName evidence="4">CpsI</fullName>
        <ecNumber evidence="4">2.3.1.18</ecNumber>
    </submittedName>
</protein>
<dbReference type="Pfam" id="PF14602">
    <property type="entry name" value="Hexapep_2"/>
    <property type="match status" value="1"/>
</dbReference>
<dbReference type="AlphaFoldDB" id="A0A4V0H8Z2"/>
<keyword evidence="3" id="KW-0812">Transmembrane</keyword>
<proteinExistence type="predicted"/>
<name>A0A4V0H8Z2_STRPO</name>
<keyword evidence="2" id="KW-0677">Repeat</keyword>
<keyword evidence="4" id="KW-0012">Acyltransferase</keyword>
<dbReference type="InterPro" id="IPR001451">
    <property type="entry name" value="Hexapep"/>
</dbReference>
<evidence type="ECO:0000256" key="1">
    <source>
        <dbReference type="ARBA" id="ARBA00022679"/>
    </source>
</evidence>
<dbReference type="InterPro" id="IPR018357">
    <property type="entry name" value="Hexapep_transf_CS"/>
</dbReference>
<evidence type="ECO:0000256" key="3">
    <source>
        <dbReference type="SAM" id="Phobius"/>
    </source>
</evidence>
<accession>A0A4V0H8Z2</accession>
<evidence type="ECO:0000313" key="5">
    <source>
        <dbReference type="Proteomes" id="UP000306241"/>
    </source>
</evidence>
<keyword evidence="1 4" id="KW-0808">Transferase</keyword>
<dbReference type="EMBL" id="LR594052">
    <property type="protein sequence ID" value="VTT43217.1"/>
    <property type="molecule type" value="Genomic_DNA"/>
</dbReference>
<gene>
    <name evidence="4" type="primary">lacA_2</name>
    <name evidence="4" type="ORF">NCTC10924_00775</name>
</gene>
<dbReference type="InterPro" id="IPR011004">
    <property type="entry name" value="Trimer_LpxA-like_sf"/>
</dbReference>
<sequence>MNRTSNYNLIEKIQIIIFLSITKIFFSTARLIRFPFVVRGKKYIDFGERLTLGRYCRFDVLGSHATKVLKFGKNVNIGDSVRISCIEKINIGDNVLIGSRVLIIDNSHGSYSGHEQDNPGMSPNERRLISSPIVIGDNVWIGDGVVIQKGVTIGDGAVIGANSVVTKNIPTNTISVGIPANPKKIFNKEKSKWVNFENEVIS</sequence>
<dbReference type="SUPFAM" id="SSF51161">
    <property type="entry name" value="Trimeric LpxA-like enzymes"/>
    <property type="match status" value="1"/>
</dbReference>
<evidence type="ECO:0000313" key="4">
    <source>
        <dbReference type="EMBL" id="VTT43217.1"/>
    </source>
</evidence>